<evidence type="ECO:0000256" key="1">
    <source>
        <dbReference type="SAM" id="MobiDB-lite"/>
    </source>
</evidence>
<evidence type="ECO:0000313" key="2">
    <source>
        <dbReference type="EMBL" id="KAL3813100.1"/>
    </source>
</evidence>
<protein>
    <recommendedName>
        <fullName evidence="4">DUF4283 domain-containing protein</fullName>
    </recommendedName>
</protein>
<gene>
    <name evidence="2" type="ORF">ACJIZ3_014368</name>
</gene>
<feature type="region of interest" description="Disordered" evidence="1">
    <location>
        <begin position="192"/>
        <end position="214"/>
    </location>
</feature>
<reference evidence="2 3" key="1">
    <citation type="submission" date="2024-12" db="EMBL/GenBank/DDBJ databases">
        <title>The unique morphological basis and parallel evolutionary history of personate flowers in Penstemon.</title>
        <authorList>
            <person name="Depatie T.H."/>
            <person name="Wessinger C.A."/>
        </authorList>
    </citation>
    <scope>NUCLEOTIDE SEQUENCE [LARGE SCALE GENOMIC DNA]</scope>
    <source>
        <strain evidence="2">WTNN_2</strain>
        <tissue evidence="2">Leaf</tissue>
    </source>
</reference>
<sequence>MLWTNIFKENRNVGQVIKLAEVCNIEDTVVLSKEDIDDVETAWGFCLVGYFAADVRDNVLNGGPYFIYGRPLLLKVMPCCFEFGDEGVSSVPVWINLPDLPLDCWNAKALSKIVSKVGKPISRTNSLLRRKNFHMQELCIQLPTRKTRIQNIVFEYAPKFCKSYKIFGHTTKGCKAQPQVVRNNDTVTEVIPSSEAQGPEPNVVPPLGTSVEPTPSMDTLLLKEVFKEIKSKCKKKQPAMVTDSVNTFVEEQFEHDSLVQQNCKARDKVQTTHAQTSPNGRLKGSAPYLPP</sequence>
<name>A0ABD3RJK2_9LAMI</name>
<comment type="caution">
    <text evidence="2">The sequence shown here is derived from an EMBL/GenBank/DDBJ whole genome shotgun (WGS) entry which is preliminary data.</text>
</comment>
<feature type="region of interest" description="Disordered" evidence="1">
    <location>
        <begin position="265"/>
        <end position="291"/>
    </location>
</feature>
<dbReference type="PANTHER" id="PTHR31286:SF168">
    <property type="entry name" value="DUF4283 DOMAIN-CONTAINING PROTEIN"/>
    <property type="match status" value="1"/>
</dbReference>
<keyword evidence="3" id="KW-1185">Reference proteome</keyword>
<dbReference type="InterPro" id="IPR040256">
    <property type="entry name" value="At4g02000-like"/>
</dbReference>
<dbReference type="AlphaFoldDB" id="A0ABD3RJK2"/>
<evidence type="ECO:0008006" key="4">
    <source>
        <dbReference type="Google" id="ProtNLM"/>
    </source>
</evidence>
<organism evidence="2 3">
    <name type="scientific">Penstemon smallii</name>
    <dbReference type="NCBI Taxonomy" id="265156"/>
    <lineage>
        <taxon>Eukaryota</taxon>
        <taxon>Viridiplantae</taxon>
        <taxon>Streptophyta</taxon>
        <taxon>Embryophyta</taxon>
        <taxon>Tracheophyta</taxon>
        <taxon>Spermatophyta</taxon>
        <taxon>Magnoliopsida</taxon>
        <taxon>eudicotyledons</taxon>
        <taxon>Gunneridae</taxon>
        <taxon>Pentapetalae</taxon>
        <taxon>asterids</taxon>
        <taxon>lamiids</taxon>
        <taxon>Lamiales</taxon>
        <taxon>Plantaginaceae</taxon>
        <taxon>Cheloneae</taxon>
        <taxon>Penstemon</taxon>
    </lineage>
</organism>
<dbReference type="PANTHER" id="PTHR31286">
    <property type="entry name" value="GLYCINE-RICH CELL WALL STRUCTURAL PROTEIN 1.8-LIKE"/>
    <property type="match status" value="1"/>
</dbReference>
<dbReference type="EMBL" id="JBJXBP010000008">
    <property type="protein sequence ID" value="KAL3813100.1"/>
    <property type="molecule type" value="Genomic_DNA"/>
</dbReference>
<accession>A0ABD3RJK2</accession>
<dbReference type="Proteomes" id="UP001634393">
    <property type="component" value="Unassembled WGS sequence"/>
</dbReference>
<evidence type="ECO:0000313" key="3">
    <source>
        <dbReference type="Proteomes" id="UP001634393"/>
    </source>
</evidence>
<proteinExistence type="predicted"/>